<keyword evidence="2" id="KW-0732">Signal</keyword>
<organism evidence="4 5">
    <name type="scientific">Wuchereria bancrofti</name>
    <dbReference type="NCBI Taxonomy" id="6293"/>
    <lineage>
        <taxon>Eukaryota</taxon>
        <taxon>Metazoa</taxon>
        <taxon>Ecdysozoa</taxon>
        <taxon>Nematoda</taxon>
        <taxon>Chromadorea</taxon>
        <taxon>Rhabditida</taxon>
        <taxon>Spirurina</taxon>
        <taxon>Spiruromorpha</taxon>
        <taxon>Filarioidea</taxon>
        <taxon>Onchocercidae</taxon>
        <taxon>Wuchereria</taxon>
    </lineage>
</organism>
<sequence length="476" mass="54483">MWLILFLINLMIFDTTTINVISNYPLVKSANVICTENGIVANIKFNWFFDGTIYSVEYSTNPDCIYHNRSDMPILAIQFTIPLNKCGTRITRNTRNIVDLIENLVCIQMEAKQSQTSIDHHFLFTCQLIPQTGIPLIQTQDEKTSLLVTKQTNLWRKIPEYGFSAQKMQSEFSLENNWGNWPIDSNLTPNEPISDIMFANSEENFQNDPLELLLTTEETSLITTSLTTASTTTNINIESSKNQNILMKVLEGIRLWPTLFPLFSNKTTPEIDANISTTIATDTKFRENSTSKWKRKLESVRIYATQLPNQKPIIANTAVYMEIRHANEMPFGNKINGPVQIGENISLVIRSRSHNSKSDTYNFFVHSCYASDKQGLEKLMLIDRFGCTVQPKLTGQMIRMKSAEQTYYYFWVSAFKFPGPDDVYFTCAVDISQNKSFPEGCGKEENESRRRRAFNGDINYIKLCNKAIVLINNEIN</sequence>
<dbReference type="Pfam" id="PF00100">
    <property type="entry name" value="Zona_pellucida"/>
    <property type="match status" value="1"/>
</dbReference>
<feature type="chain" id="PRO_5042221324" evidence="2">
    <location>
        <begin position="18"/>
        <end position="476"/>
    </location>
</feature>
<evidence type="ECO:0000256" key="1">
    <source>
        <dbReference type="ARBA" id="ARBA00023157"/>
    </source>
</evidence>
<protein>
    <submittedName>
        <fullName evidence="5">ZP domain-containing protein</fullName>
    </submittedName>
</protein>
<dbReference type="Proteomes" id="UP000093561">
    <property type="component" value="Unassembled WGS sequence"/>
</dbReference>
<dbReference type="InterPro" id="IPR042235">
    <property type="entry name" value="ZP-C_dom"/>
</dbReference>
<dbReference type="WBParaSite" id="mrna-Wban_03266">
    <property type="protein sequence ID" value="mrna-Wban_03266"/>
    <property type="gene ID" value="Wban_03266"/>
</dbReference>
<evidence type="ECO:0000259" key="3">
    <source>
        <dbReference type="PROSITE" id="PS51034"/>
    </source>
</evidence>
<feature type="signal peptide" evidence="2">
    <location>
        <begin position="1"/>
        <end position="17"/>
    </location>
</feature>
<evidence type="ECO:0000313" key="4">
    <source>
        <dbReference type="Proteomes" id="UP000093561"/>
    </source>
</evidence>
<reference evidence="4" key="2">
    <citation type="journal article" date="2016" name="Mol. Ecol.">
        <title>Population genomics of the filarial nematode parasite Wuchereria bancrofti from mosquitoes.</title>
        <authorList>
            <person name="Small S.T."/>
            <person name="Reimer L.J."/>
            <person name="Tisch D.J."/>
            <person name="King C.L."/>
            <person name="Christensen B.M."/>
            <person name="Siba P.M."/>
            <person name="Kazura J.W."/>
            <person name="Serre D."/>
            <person name="Zimmerman P.A."/>
        </authorList>
    </citation>
    <scope>NUCLEOTIDE SEQUENCE</scope>
    <source>
        <strain evidence="4">pt0022</strain>
    </source>
</reference>
<feature type="domain" description="ZP" evidence="3">
    <location>
        <begin position="33"/>
        <end position="448"/>
    </location>
</feature>
<dbReference type="InterPro" id="IPR001507">
    <property type="entry name" value="ZP_dom"/>
</dbReference>
<accession>A0AAF5PND4</accession>
<evidence type="ECO:0000256" key="2">
    <source>
        <dbReference type="SAM" id="SignalP"/>
    </source>
</evidence>
<proteinExistence type="predicted"/>
<name>A0AAF5PND4_WUCBA</name>
<reference evidence="5" key="3">
    <citation type="submission" date="2024-02" db="UniProtKB">
        <authorList>
            <consortium name="WormBaseParasite"/>
        </authorList>
    </citation>
    <scope>IDENTIFICATION</scope>
    <source>
        <strain evidence="5">pt0022</strain>
    </source>
</reference>
<dbReference type="InterPro" id="IPR055355">
    <property type="entry name" value="ZP-C"/>
</dbReference>
<dbReference type="PANTHER" id="PTHR46560:SF12">
    <property type="entry name" value="ZP DOMAIN-CONTAINING PROTEIN"/>
    <property type="match status" value="1"/>
</dbReference>
<dbReference type="PROSITE" id="PS51034">
    <property type="entry name" value="ZP_2"/>
    <property type="match status" value="1"/>
</dbReference>
<dbReference type="PANTHER" id="PTHR46560">
    <property type="entry name" value="CYPHER, ISOFORM B"/>
    <property type="match status" value="1"/>
</dbReference>
<dbReference type="AlphaFoldDB" id="A0AAF5PND4"/>
<dbReference type="SMART" id="SM00241">
    <property type="entry name" value="ZP"/>
    <property type="match status" value="1"/>
</dbReference>
<dbReference type="Gene3D" id="2.60.40.4100">
    <property type="entry name" value="Zona pellucida, ZP-C domain"/>
    <property type="match status" value="1"/>
</dbReference>
<reference evidence="4" key="1">
    <citation type="submission" date="2015-03" db="EMBL/GenBank/DDBJ databases">
        <title>Wuchereria bancrofti Genome Sequencing Papua New Guinea Strain.</title>
        <authorList>
            <person name="Small S.T."/>
            <person name="Serre D."/>
            <person name="Zimmerman P.A."/>
        </authorList>
    </citation>
    <scope>NUCLEOTIDE SEQUENCE [LARGE SCALE GENOMIC DNA]</scope>
    <source>
        <strain evidence="4">pt0022</strain>
    </source>
</reference>
<keyword evidence="1" id="KW-1015">Disulfide bond</keyword>
<evidence type="ECO:0000313" key="5">
    <source>
        <dbReference type="WBParaSite" id="mrna-Wban_03266"/>
    </source>
</evidence>